<dbReference type="InterPro" id="IPR036942">
    <property type="entry name" value="Beta-barrel_TonB_sf"/>
</dbReference>
<dbReference type="PROSITE" id="PS52016">
    <property type="entry name" value="TONB_DEPENDENT_REC_3"/>
    <property type="match status" value="1"/>
</dbReference>
<dbReference type="Gene3D" id="2.40.170.20">
    <property type="entry name" value="TonB-dependent receptor, beta-barrel domain"/>
    <property type="match status" value="2"/>
</dbReference>
<dbReference type="RefSeq" id="WP_163494227.1">
    <property type="nucleotide sequence ID" value="NZ_CP048711.1"/>
</dbReference>
<keyword evidence="5 11" id="KW-0812">Transmembrane</keyword>
<sequence length="774" mass="84396">MDKKEMAGVVAAIVGTLVGSSAIAQQSAGKGRAVALEEVVVTAQKRAENVQDIPIAVSALSEETLRQSSFDGVADLSFMVPSLQFGNFGPVSFLNIRGIGSADNFAGSDPGVAIHIDGVYIGRPVGALFNAFDTERVEVLRGPQGTLYGRNATGGSINLITKKPQDEFGGEVEVTAGDYDLRRVRGAINIPVSDAVRARIVGFNEERDGFTENTYPGGADANDLDNWGIRGHLDIDLSDNINLLLSATHVDIGGVGTQPEVRDPFSTGELSPPINSLVAGPLPQLAPGIPPELAFYTNADGSIPVNDQRPFTEAVDHPRSTDNKLTLLSATLQWDFDDFTFKSITGYAESEYLMIQDADASTAPNTVHIPEEQSEQFSQEIQFISDGDGPLRWIGGLYYFREDASRISTMVGPRLDAIHELFIANDFSFGGPGFSEDFAFRVGGDVETESFAVFGESSYDITDHFTLTVGLRYTDDEKEAINSNIQLSPLVLTRASTSSEEVTGKVALNYQITNDVMVYGSFSRGYKSGGIIQVATDPVAAAFKPEFVDTLEVGFKSQLWDVLQLNAAIYTSDYTDLQTSAEGAFGQLGGNAGEASIEGAELEWKWLINDMFTFDGSFSYLDGVYDQLMAFDPLDQNFSAGVVDYSGNDLPRAPEFTYNLGVSGYWNLDHRGHLTARMEGSYTDEMYYEFTNRPEVKADDYYNLNLRLMWASADEKYNAEIYCTNLTDEVQEGNLLLGFSLGVSTQPNGFAEPGQEYVTYNAPRQFGVKFGYRF</sequence>
<evidence type="ECO:0000256" key="6">
    <source>
        <dbReference type="ARBA" id="ARBA00023004"/>
    </source>
</evidence>
<comment type="similarity">
    <text evidence="11 12">Belongs to the TonB-dependent receptor family.</text>
</comment>
<feature type="domain" description="TonB-dependent receptor-like beta-barrel" evidence="13">
    <location>
        <begin position="304"/>
        <end position="726"/>
    </location>
</feature>
<proteinExistence type="inferred from homology"/>
<evidence type="ECO:0000256" key="8">
    <source>
        <dbReference type="ARBA" id="ARBA00023077"/>
    </source>
</evidence>
<keyword evidence="3 11" id="KW-1134">Transmembrane beta strand</keyword>
<comment type="subcellular location">
    <subcellularLocation>
        <location evidence="1 11">Cell outer membrane</location>
        <topology evidence="1 11">Multi-pass membrane protein</topology>
    </subcellularLocation>
</comment>
<keyword evidence="7" id="KW-0406">Ion transport</keyword>
<dbReference type="GO" id="GO:0009279">
    <property type="term" value="C:cell outer membrane"/>
    <property type="evidence" value="ECO:0007669"/>
    <property type="project" value="UniProtKB-SubCell"/>
</dbReference>
<keyword evidence="2 11" id="KW-0813">Transport</keyword>
<evidence type="ECO:0000256" key="10">
    <source>
        <dbReference type="ARBA" id="ARBA00023237"/>
    </source>
</evidence>
<protein>
    <submittedName>
        <fullName evidence="15">TonB-dependent receptor</fullName>
    </submittedName>
</protein>
<keyword evidence="10 11" id="KW-0998">Cell outer membrane</keyword>
<dbReference type="Pfam" id="PF00593">
    <property type="entry name" value="TonB_dep_Rec_b-barrel"/>
    <property type="match status" value="1"/>
</dbReference>
<evidence type="ECO:0000256" key="2">
    <source>
        <dbReference type="ARBA" id="ARBA00022448"/>
    </source>
</evidence>
<dbReference type="PANTHER" id="PTHR32552">
    <property type="entry name" value="FERRICHROME IRON RECEPTOR-RELATED"/>
    <property type="match status" value="1"/>
</dbReference>
<organism evidence="15 16">
    <name type="scientific">Kineobactrum salinum</name>
    <dbReference type="NCBI Taxonomy" id="2708301"/>
    <lineage>
        <taxon>Bacteria</taxon>
        <taxon>Pseudomonadati</taxon>
        <taxon>Pseudomonadota</taxon>
        <taxon>Gammaproteobacteria</taxon>
        <taxon>Cellvibrionales</taxon>
        <taxon>Halieaceae</taxon>
        <taxon>Kineobactrum</taxon>
    </lineage>
</organism>
<evidence type="ECO:0000259" key="13">
    <source>
        <dbReference type="Pfam" id="PF00593"/>
    </source>
</evidence>
<dbReference type="InterPro" id="IPR039426">
    <property type="entry name" value="TonB-dep_rcpt-like"/>
</dbReference>
<keyword evidence="6" id="KW-0408">Iron</keyword>
<evidence type="ECO:0000313" key="15">
    <source>
        <dbReference type="EMBL" id="QIB64978.1"/>
    </source>
</evidence>
<keyword evidence="4" id="KW-0410">Iron transport</keyword>
<name>A0A6C0TZ96_9GAMM</name>
<dbReference type="Proteomes" id="UP000477680">
    <property type="component" value="Chromosome"/>
</dbReference>
<dbReference type="KEGG" id="kim:G3T16_05770"/>
<evidence type="ECO:0000256" key="1">
    <source>
        <dbReference type="ARBA" id="ARBA00004571"/>
    </source>
</evidence>
<keyword evidence="16" id="KW-1185">Reference proteome</keyword>
<dbReference type="AlphaFoldDB" id="A0A6C0TZ96"/>
<keyword evidence="15" id="KW-0675">Receptor</keyword>
<dbReference type="SUPFAM" id="SSF56935">
    <property type="entry name" value="Porins"/>
    <property type="match status" value="1"/>
</dbReference>
<feature type="domain" description="TonB-dependent receptor plug" evidence="14">
    <location>
        <begin position="50"/>
        <end position="155"/>
    </location>
</feature>
<evidence type="ECO:0000256" key="7">
    <source>
        <dbReference type="ARBA" id="ARBA00023065"/>
    </source>
</evidence>
<dbReference type="Pfam" id="PF07715">
    <property type="entry name" value="Plug"/>
    <property type="match status" value="1"/>
</dbReference>
<evidence type="ECO:0000256" key="4">
    <source>
        <dbReference type="ARBA" id="ARBA00022496"/>
    </source>
</evidence>
<dbReference type="PANTHER" id="PTHR32552:SF81">
    <property type="entry name" value="TONB-DEPENDENT OUTER MEMBRANE RECEPTOR"/>
    <property type="match status" value="1"/>
</dbReference>
<dbReference type="GO" id="GO:0006826">
    <property type="term" value="P:iron ion transport"/>
    <property type="evidence" value="ECO:0007669"/>
    <property type="project" value="UniProtKB-KW"/>
</dbReference>
<evidence type="ECO:0000256" key="5">
    <source>
        <dbReference type="ARBA" id="ARBA00022692"/>
    </source>
</evidence>
<evidence type="ECO:0000256" key="12">
    <source>
        <dbReference type="RuleBase" id="RU003357"/>
    </source>
</evidence>
<evidence type="ECO:0000256" key="11">
    <source>
        <dbReference type="PROSITE-ProRule" id="PRU01360"/>
    </source>
</evidence>
<gene>
    <name evidence="15" type="ORF">G3T16_05770</name>
</gene>
<accession>A0A6C0TZ96</accession>
<dbReference type="InterPro" id="IPR012910">
    <property type="entry name" value="Plug_dom"/>
</dbReference>
<dbReference type="CDD" id="cd01347">
    <property type="entry name" value="ligand_gated_channel"/>
    <property type="match status" value="1"/>
</dbReference>
<evidence type="ECO:0000313" key="16">
    <source>
        <dbReference type="Proteomes" id="UP000477680"/>
    </source>
</evidence>
<dbReference type="InterPro" id="IPR000531">
    <property type="entry name" value="Beta-barrel_TonB"/>
</dbReference>
<keyword evidence="9 11" id="KW-0472">Membrane</keyword>
<evidence type="ECO:0000259" key="14">
    <source>
        <dbReference type="Pfam" id="PF07715"/>
    </source>
</evidence>
<dbReference type="EMBL" id="CP048711">
    <property type="protein sequence ID" value="QIB64978.1"/>
    <property type="molecule type" value="Genomic_DNA"/>
</dbReference>
<reference evidence="15 16" key="1">
    <citation type="submission" date="2020-02" db="EMBL/GenBank/DDBJ databases">
        <title>Genome sequencing for Kineobactrum sp. M2.</title>
        <authorList>
            <person name="Park S.-J."/>
        </authorList>
    </citation>
    <scope>NUCLEOTIDE SEQUENCE [LARGE SCALE GENOMIC DNA]</scope>
    <source>
        <strain evidence="15 16">M2</strain>
    </source>
</reference>
<evidence type="ECO:0000256" key="3">
    <source>
        <dbReference type="ARBA" id="ARBA00022452"/>
    </source>
</evidence>
<keyword evidence="8 12" id="KW-0798">TonB box</keyword>
<evidence type="ECO:0000256" key="9">
    <source>
        <dbReference type="ARBA" id="ARBA00023136"/>
    </source>
</evidence>